<dbReference type="EMBL" id="LR796915">
    <property type="protein sequence ID" value="CAB4174286.1"/>
    <property type="molecule type" value="Genomic_DNA"/>
</dbReference>
<reference evidence="9" key="1">
    <citation type="submission" date="2020-05" db="EMBL/GenBank/DDBJ databases">
        <authorList>
            <person name="Chiriac C."/>
            <person name="Salcher M."/>
            <person name="Ghai R."/>
            <person name="Kavagutti S V."/>
        </authorList>
    </citation>
    <scope>NUCLEOTIDE SEQUENCE</scope>
</reference>
<dbReference type="EMBL" id="LR797188">
    <property type="protein sequence ID" value="CAB4192520.1"/>
    <property type="molecule type" value="Genomic_DNA"/>
</dbReference>
<dbReference type="EMBL" id="LR797455">
    <property type="protein sequence ID" value="CAB4217844.1"/>
    <property type="molecule type" value="Genomic_DNA"/>
</dbReference>
<dbReference type="EMBL" id="LR796983">
    <property type="protein sequence ID" value="CAB4179795.1"/>
    <property type="molecule type" value="Genomic_DNA"/>
</dbReference>
<evidence type="ECO:0000313" key="2">
    <source>
        <dbReference type="EMBL" id="CAB4151060.1"/>
    </source>
</evidence>
<dbReference type="EMBL" id="LR797080">
    <property type="protein sequence ID" value="CAB4185318.1"/>
    <property type="molecule type" value="Genomic_DNA"/>
</dbReference>
<evidence type="ECO:0000313" key="7">
    <source>
        <dbReference type="EMBL" id="CAB4192520.1"/>
    </source>
</evidence>
<organism evidence="9">
    <name type="scientific">uncultured Caudovirales phage</name>
    <dbReference type="NCBI Taxonomy" id="2100421"/>
    <lineage>
        <taxon>Viruses</taxon>
        <taxon>Duplodnaviria</taxon>
        <taxon>Heunggongvirae</taxon>
        <taxon>Uroviricota</taxon>
        <taxon>Caudoviricetes</taxon>
        <taxon>Peduoviridae</taxon>
        <taxon>Maltschvirus</taxon>
        <taxon>Maltschvirus maltsch</taxon>
    </lineage>
</organism>
<evidence type="ECO:0000313" key="3">
    <source>
        <dbReference type="EMBL" id="CAB4174286.1"/>
    </source>
</evidence>
<name>A0A6J7XKJ6_9CAUD</name>
<evidence type="ECO:0000313" key="6">
    <source>
        <dbReference type="EMBL" id="CAB4189007.1"/>
    </source>
</evidence>
<evidence type="ECO:0000313" key="9">
    <source>
        <dbReference type="EMBL" id="CAB5231530.1"/>
    </source>
</evidence>
<evidence type="ECO:0000313" key="4">
    <source>
        <dbReference type="EMBL" id="CAB4179795.1"/>
    </source>
</evidence>
<proteinExistence type="predicted"/>
<dbReference type="EMBL" id="LR796551">
    <property type="protein sequence ID" value="CAB4151060.1"/>
    <property type="molecule type" value="Genomic_DNA"/>
</dbReference>
<evidence type="ECO:0000313" key="1">
    <source>
        <dbReference type="EMBL" id="CAB4145590.1"/>
    </source>
</evidence>
<sequence length="72" mass="8026">MTEQAPELPPIKLAFVLDGEVVDILHTDERLGAIFTSNPVVLDVTDLMNNDIDSVKVGFKYDSETNTFEEEV</sequence>
<dbReference type="EMBL" id="LR796457">
    <property type="protein sequence ID" value="CAB4145590.1"/>
    <property type="molecule type" value="Genomic_DNA"/>
</dbReference>
<accession>A0A6J7XKJ6</accession>
<protein>
    <submittedName>
        <fullName evidence="9">Uncharacterized protein</fullName>
    </submittedName>
</protein>
<gene>
    <name evidence="4" type="ORF">UFOVP1032_102</name>
    <name evidence="5" type="ORF">UFOVP1125_18</name>
    <name evidence="6" type="ORF">UFOVP1173_116</name>
    <name evidence="7" type="ORF">UFOVP1241_34</name>
    <name evidence="8" type="ORF">UFOVP1491_102</name>
    <name evidence="9" type="ORF">UFOVP1579_102</name>
    <name evidence="1" type="ORF">UFOVP485_19</name>
    <name evidence="2" type="ORF">UFOVP575_123</name>
    <name evidence="3" type="ORF">UFOVP963_37</name>
</gene>
<evidence type="ECO:0000313" key="8">
    <source>
        <dbReference type="EMBL" id="CAB4217844.1"/>
    </source>
</evidence>
<dbReference type="EMBL" id="LR798431">
    <property type="protein sequence ID" value="CAB5231530.1"/>
    <property type="molecule type" value="Genomic_DNA"/>
</dbReference>
<evidence type="ECO:0000313" key="5">
    <source>
        <dbReference type="EMBL" id="CAB4185318.1"/>
    </source>
</evidence>
<dbReference type="EMBL" id="LR797131">
    <property type="protein sequence ID" value="CAB4189007.1"/>
    <property type="molecule type" value="Genomic_DNA"/>
</dbReference>